<dbReference type="KEGG" id="emt:CPZ25_009565"/>
<feature type="signal peptide" evidence="2">
    <location>
        <begin position="1"/>
        <end position="19"/>
    </location>
</feature>
<feature type="compositionally biased region" description="Pro residues" evidence="1">
    <location>
        <begin position="182"/>
        <end position="204"/>
    </location>
</feature>
<gene>
    <name evidence="3" type="ORF">CPZ25_009565</name>
</gene>
<evidence type="ECO:0000313" key="3">
    <source>
        <dbReference type="EMBL" id="QCT73633.1"/>
    </source>
</evidence>
<evidence type="ECO:0000256" key="1">
    <source>
        <dbReference type="SAM" id="MobiDB-lite"/>
    </source>
</evidence>
<name>A0A4P9CDD6_EUBML</name>
<organism evidence="3 4">
    <name type="scientific">Eubacterium maltosivorans</name>
    <dbReference type="NCBI Taxonomy" id="2041044"/>
    <lineage>
        <taxon>Bacteria</taxon>
        <taxon>Bacillati</taxon>
        <taxon>Bacillota</taxon>
        <taxon>Clostridia</taxon>
        <taxon>Eubacteriales</taxon>
        <taxon>Eubacteriaceae</taxon>
        <taxon>Eubacterium</taxon>
    </lineage>
</organism>
<dbReference type="AlphaFoldDB" id="A0A4P9CDD6"/>
<evidence type="ECO:0000256" key="2">
    <source>
        <dbReference type="SAM" id="SignalP"/>
    </source>
</evidence>
<dbReference type="EMBL" id="CP029487">
    <property type="protein sequence ID" value="QCT73633.1"/>
    <property type="molecule type" value="Genomic_DNA"/>
</dbReference>
<evidence type="ECO:0000313" key="4">
    <source>
        <dbReference type="Proteomes" id="UP000218387"/>
    </source>
</evidence>
<reference evidence="3 4" key="1">
    <citation type="submission" date="2018-05" db="EMBL/GenBank/DDBJ databases">
        <title>Genome comparison of Eubacterium sp.</title>
        <authorList>
            <person name="Feng Y."/>
            <person name="Sanchez-Andrea I."/>
            <person name="Stams A.J.M."/>
            <person name="De Vos W.M."/>
        </authorList>
    </citation>
    <scope>NUCLEOTIDE SEQUENCE [LARGE SCALE GENOMIC DNA]</scope>
    <source>
        <strain evidence="3 4">YI</strain>
    </source>
</reference>
<feature type="chain" id="PRO_5020196402" evidence="2">
    <location>
        <begin position="20"/>
        <end position="315"/>
    </location>
</feature>
<accession>A0A4P9CDD6</accession>
<keyword evidence="4" id="KW-1185">Reference proteome</keyword>
<sequence length="315" mass="33855">MLLLLCVPLLTPAKSIANAGNGSTDALFAETPNITVVDQFGFPVPNVKLNVLFEADGESKNIEVSTPQTGFVPITGKSGTYTFTVKSVPDGYKTTDQKIIQTYQDGSAYTGKQITVYRNDDYSPFTSGASSTNLNVDGGNFSYNPTLNFSANIVLEFKTYLKDIVKEVLKELDEEEKQAAPTPTPEPVPSPTPTPTPTPVPSVPSPEDQDFDTICAIVAHEGGTSYEGAMGIISCVMNRVDAGYGSNAISVLTAPGQFASYIDGYYTQYLGGNYPDTVKQAVIDCMEGGIRSHNYLNVRSYQTSGSICIGGNWYF</sequence>
<dbReference type="Proteomes" id="UP000218387">
    <property type="component" value="Chromosome"/>
</dbReference>
<feature type="region of interest" description="Disordered" evidence="1">
    <location>
        <begin position="174"/>
        <end position="207"/>
    </location>
</feature>
<proteinExistence type="predicted"/>
<keyword evidence="2" id="KW-0732">Signal</keyword>
<dbReference type="Gene3D" id="1.10.10.2520">
    <property type="entry name" value="Cell wall hydrolase SleB, domain 1"/>
    <property type="match status" value="1"/>
</dbReference>
<dbReference type="InterPro" id="IPR042047">
    <property type="entry name" value="SleB_dom1"/>
</dbReference>
<protein>
    <submittedName>
        <fullName evidence="3">Uncharacterized protein</fullName>
    </submittedName>
</protein>